<keyword evidence="5 6" id="KW-0269">Exonuclease</keyword>
<dbReference type="Pfam" id="PF21293">
    <property type="entry name" value="RNAseD_HRDC_C"/>
    <property type="match status" value="1"/>
</dbReference>
<dbReference type="PROSITE" id="PS50967">
    <property type="entry name" value="HRDC"/>
    <property type="match status" value="1"/>
</dbReference>
<dbReference type="InterPro" id="IPR051086">
    <property type="entry name" value="RNase_D-like"/>
</dbReference>
<evidence type="ECO:0000256" key="3">
    <source>
        <dbReference type="ARBA" id="ARBA00022722"/>
    </source>
</evidence>
<dbReference type="Pfam" id="PF01612">
    <property type="entry name" value="DNA_pol_A_exo1"/>
    <property type="match status" value="1"/>
</dbReference>
<dbReference type="Pfam" id="PF00570">
    <property type="entry name" value="HRDC"/>
    <property type="match status" value="1"/>
</dbReference>
<dbReference type="PANTHER" id="PTHR47649">
    <property type="entry name" value="RIBONUCLEASE D"/>
    <property type="match status" value="1"/>
</dbReference>
<dbReference type="InterPro" id="IPR044876">
    <property type="entry name" value="HRDC_dom_sf"/>
</dbReference>
<dbReference type="EMBL" id="UFSB01000001">
    <property type="protein sequence ID" value="SUU37349.1"/>
    <property type="molecule type" value="Genomic_DNA"/>
</dbReference>
<comment type="subcellular location">
    <subcellularLocation>
        <location evidence="6">Cytoplasm</location>
    </subcellularLocation>
</comment>
<evidence type="ECO:0000313" key="11">
    <source>
        <dbReference type="Proteomes" id="UP000254507"/>
    </source>
</evidence>
<dbReference type="Gene3D" id="1.10.150.80">
    <property type="entry name" value="HRDC domain"/>
    <property type="match status" value="2"/>
</dbReference>
<evidence type="ECO:0000256" key="2">
    <source>
        <dbReference type="ARBA" id="ARBA00022694"/>
    </source>
</evidence>
<keyword evidence="4 6" id="KW-0378">Hydrolase</keyword>
<dbReference type="SUPFAM" id="SSF53098">
    <property type="entry name" value="Ribonuclease H-like"/>
    <property type="match status" value="1"/>
</dbReference>
<dbReference type="InterPro" id="IPR002562">
    <property type="entry name" value="3'-5'_exonuclease_dom"/>
</dbReference>
<sequence>MTNKKELENPPHFVVISSNQDLYDVCLQAERKSAIALDTEFVRTRTYYAQLGLIQLYDGEQVSLIDPNDIDDFSPFIHLLANPQVVKVLHAGSEDLEVFQHYFQQNPTPMFDTQIAAAFLGLGNSVGLASLLKHYFALEMDKGASRTDWLARPLSDTQLYYAAADVRYLLPLYVRMQQALSQTPWQNAVEYDCENLLHKRERGKDTENAYLTIPNVWRLSSEELMRLKLLAKWRQEEAIKRNLALNFVVKGENLWLVAKYNPKNTSALLEIGLSVQEVRIHGKKMLQILEQMKRINMADYPPVINRISDDPRYKRAIKLLQRKVKDMVPPTLAPETLASKKSLESLLRWVWIKQQDPNCLPKLLCGWRREFGVQLLKFLQSFS</sequence>
<dbReference type="InterPro" id="IPR002121">
    <property type="entry name" value="HRDC_dom"/>
</dbReference>
<dbReference type="SMART" id="SM00474">
    <property type="entry name" value="35EXOc"/>
    <property type="match status" value="1"/>
</dbReference>
<dbReference type="Gene3D" id="3.30.420.10">
    <property type="entry name" value="Ribonuclease H-like superfamily/Ribonuclease H"/>
    <property type="match status" value="1"/>
</dbReference>
<dbReference type="GO" id="GO:0033890">
    <property type="term" value="F:ribonuclease D activity"/>
    <property type="evidence" value="ECO:0007669"/>
    <property type="project" value="UniProtKB-UniRule"/>
</dbReference>
<protein>
    <recommendedName>
        <fullName evidence="6">Ribonuclease D</fullName>
        <shortName evidence="6">RNase D</shortName>
        <ecNumber evidence="6">3.1.13.5</ecNumber>
    </recommendedName>
</protein>
<comment type="catalytic activity">
    <reaction evidence="6">
        <text>Exonucleolytic cleavage that removes extra residues from the 3'-terminus of tRNA to produce 5'-mononucleotides.</text>
        <dbReference type="EC" id="3.1.13.5"/>
    </reaction>
</comment>
<dbReference type="GO" id="GO:0008408">
    <property type="term" value="F:3'-5' exonuclease activity"/>
    <property type="evidence" value="ECO:0007669"/>
    <property type="project" value="InterPro"/>
</dbReference>
<dbReference type="AlphaFoldDB" id="A0A263HAC1"/>
<dbReference type="InterPro" id="IPR048579">
    <property type="entry name" value="RNAseD_HRDC_C"/>
</dbReference>
<dbReference type="GO" id="GO:0042780">
    <property type="term" value="P:tRNA 3'-end processing"/>
    <property type="evidence" value="ECO:0007669"/>
    <property type="project" value="UniProtKB-UniRule"/>
</dbReference>
<evidence type="ECO:0000259" key="7">
    <source>
        <dbReference type="PROSITE" id="PS50967"/>
    </source>
</evidence>
<comment type="similarity">
    <text evidence="6">Belongs to the RNase D family.</text>
</comment>
<organism evidence="9 11">
    <name type="scientific">Actinobacillus seminis</name>
    <dbReference type="NCBI Taxonomy" id="722"/>
    <lineage>
        <taxon>Bacteria</taxon>
        <taxon>Pseudomonadati</taxon>
        <taxon>Pseudomonadota</taxon>
        <taxon>Gammaproteobacteria</taxon>
        <taxon>Pasteurellales</taxon>
        <taxon>Pasteurellaceae</taxon>
        <taxon>Actinobacillus</taxon>
    </lineage>
</organism>
<dbReference type="NCBIfam" id="TIGR01388">
    <property type="entry name" value="rnd"/>
    <property type="match status" value="1"/>
</dbReference>
<dbReference type="EMBL" id="NLFK01000009">
    <property type="protein sequence ID" value="OZN24404.1"/>
    <property type="molecule type" value="Genomic_DNA"/>
</dbReference>
<dbReference type="GO" id="GO:0003676">
    <property type="term" value="F:nucleic acid binding"/>
    <property type="evidence" value="ECO:0007669"/>
    <property type="project" value="InterPro"/>
</dbReference>
<dbReference type="InterPro" id="IPR036397">
    <property type="entry name" value="RNaseH_sf"/>
</dbReference>
<evidence type="ECO:0000256" key="6">
    <source>
        <dbReference type="HAMAP-Rule" id="MF_01899"/>
    </source>
</evidence>
<proteinExistence type="inferred from homology"/>
<evidence type="ECO:0000313" key="9">
    <source>
        <dbReference type="EMBL" id="SUU37349.1"/>
    </source>
</evidence>
<dbReference type="RefSeq" id="WP_094946889.1">
    <property type="nucleotide sequence ID" value="NZ_NLFK01000009.1"/>
</dbReference>
<keyword evidence="1 6" id="KW-0963">Cytoplasm</keyword>
<dbReference type="SMART" id="SM00341">
    <property type="entry name" value="HRDC"/>
    <property type="match status" value="1"/>
</dbReference>
<comment type="function">
    <text evidence="6">Exonuclease involved in the 3' processing of various precursor tRNAs. Initiates hydrolysis at the 3'-terminus of an RNA molecule and releases 5'-mononucleotides.</text>
</comment>
<name>A0A263HAC1_9PAST</name>
<dbReference type="Proteomes" id="UP000254507">
    <property type="component" value="Unassembled WGS sequence"/>
</dbReference>
<dbReference type="InParanoid" id="A0A263HAC1"/>
<evidence type="ECO:0000313" key="8">
    <source>
        <dbReference type="EMBL" id="OZN24404.1"/>
    </source>
</evidence>
<feature type="domain" description="HRDC" evidence="7">
    <location>
        <begin position="220"/>
        <end position="299"/>
    </location>
</feature>
<dbReference type="EC" id="3.1.13.5" evidence="6"/>
<dbReference type="InterPro" id="IPR006292">
    <property type="entry name" value="RNase_D"/>
</dbReference>
<dbReference type="Proteomes" id="UP000215738">
    <property type="component" value="Unassembled WGS sequence"/>
</dbReference>
<reference evidence="8 10" key="1">
    <citation type="submission" date="2017-07" db="EMBL/GenBank/DDBJ databases">
        <title>Virulence factors identified in Actinobacillus seminis.</title>
        <authorList>
            <person name="Negrete-Abascal E."/>
            <person name="Vaca-Pacheco S."/>
            <person name="Montes-Garcia F."/>
            <person name="Leyto-Gil A.M."/>
            <person name="Fragoso-Garcia E."/>
            <person name="Carvente-Garcia R."/>
            <person name="Perez-Agueros S."/>
            <person name="Castelan-Sanchez H.G."/>
            <person name="Garcia-Molina A."/>
            <person name="Villamar T.E."/>
            <person name="Vazquez-Cruz C."/>
        </authorList>
    </citation>
    <scope>NUCLEOTIDE SEQUENCE [LARGE SCALE GENOMIC DNA]</scope>
    <source>
        <strain evidence="8 10">ATCC 15768</strain>
    </source>
</reference>
<keyword evidence="10" id="KW-1185">Reference proteome</keyword>
<dbReference type="CDD" id="cd06142">
    <property type="entry name" value="RNaseD_exo"/>
    <property type="match status" value="1"/>
</dbReference>
<evidence type="ECO:0000256" key="1">
    <source>
        <dbReference type="ARBA" id="ARBA00022490"/>
    </source>
</evidence>
<dbReference type="GO" id="GO:0005737">
    <property type="term" value="C:cytoplasm"/>
    <property type="evidence" value="ECO:0007669"/>
    <property type="project" value="UniProtKB-SubCell"/>
</dbReference>
<evidence type="ECO:0000313" key="10">
    <source>
        <dbReference type="Proteomes" id="UP000215738"/>
    </source>
</evidence>
<reference evidence="9 11" key="2">
    <citation type="submission" date="2018-06" db="EMBL/GenBank/DDBJ databases">
        <authorList>
            <consortium name="Pathogen Informatics"/>
            <person name="Doyle S."/>
        </authorList>
    </citation>
    <scope>NUCLEOTIDE SEQUENCE [LARGE SCALE GENOMIC DNA]</scope>
    <source>
        <strain evidence="9 11">NCTC10851</strain>
    </source>
</reference>
<evidence type="ECO:0000256" key="5">
    <source>
        <dbReference type="ARBA" id="ARBA00022839"/>
    </source>
</evidence>
<evidence type="ECO:0000256" key="4">
    <source>
        <dbReference type="ARBA" id="ARBA00022801"/>
    </source>
</evidence>
<keyword evidence="2 6" id="KW-0819">tRNA processing</keyword>
<dbReference type="GO" id="GO:0000166">
    <property type="term" value="F:nucleotide binding"/>
    <property type="evidence" value="ECO:0007669"/>
    <property type="project" value="InterPro"/>
</dbReference>
<dbReference type="InterPro" id="IPR010997">
    <property type="entry name" value="HRDC-like_sf"/>
</dbReference>
<dbReference type="InterPro" id="IPR012337">
    <property type="entry name" value="RNaseH-like_sf"/>
</dbReference>
<accession>A0A263HAC1</accession>
<dbReference type="PANTHER" id="PTHR47649:SF1">
    <property type="entry name" value="RIBONUCLEASE D"/>
    <property type="match status" value="1"/>
</dbReference>
<dbReference type="FunCoup" id="A0A263HAC1">
    <property type="interactions" value="19"/>
</dbReference>
<dbReference type="SUPFAM" id="SSF47819">
    <property type="entry name" value="HRDC-like"/>
    <property type="match status" value="2"/>
</dbReference>
<gene>
    <name evidence="6 9" type="primary">rnd</name>
    <name evidence="8" type="ORF">CFY87_09165</name>
    <name evidence="9" type="ORF">NCTC10851_01531</name>
</gene>
<comment type="cofactor">
    <cofactor evidence="6">
        <name>a divalent metal cation</name>
        <dbReference type="ChEBI" id="CHEBI:60240"/>
    </cofactor>
</comment>
<dbReference type="OrthoDB" id="9800549at2"/>
<dbReference type="HAMAP" id="MF_01899">
    <property type="entry name" value="RNase_D"/>
    <property type="match status" value="1"/>
</dbReference>
<keyword evidence="3 6" id="KW-0540">Nuclease</keyword>